<dbReference type="Pfam" id="PF01551">
    <property type="entry name" value="Peptidase_M23"/>
    <property type="match status" value="1"/>
</dbReference>
<sequence length="286" mass="29519">MQQLDTPWSSAASKPLFHQLGRSLISVVAVSVVLAGCASRPEPAPIVDGSQALPPPATSVSAKGSYTVQPGDTLYQIAQRHNTTVRSLIELNNLSDPGQLVVGQTLALDTSSTSVATPSKPKASGGITTAPLTPATPAEPSNEDTGVKAPTDTPATTSSPKASDASLVNWAWPANGKVIQGFTEQTKGIDIAGDIGDPVKAAAAGKVMYAGNGVRGLGNLVLVGHSNGFITAYAHNDSLSVKTGDEVTQGQAIATLGQSDTHSPRLHFEIRRRGTPVNPMSYLPNR</sequence>
<feature type="region of interest" description="Disordered" evidence="2">
    <location>
        <begin position="46"/>
        <end position="65"/>
    </location>
</feature>
<comment type="caution">
    <text evidence="4">The sequence shown here is derived from an EMBL/GenBank/DDBJ whole genome shotgun (WGS) entry which is preliminary data.</text>
</comment>
<gene>
    <name evidence="4" type="ORF">H9906_00730</name>
</gene>
<dbReference type="AlphaFoldDB" id="A0A9D2RIC1"/>
<dbReference type="Gene3D" id="2.70.70.10">
    <property type="entry name" value="Glucose Permease (Domain IIA)"/>
    <property type="match status" value="1"/>
</dbReference>
<dbReference type="InterPro" id="IPR036779">
    <property type="entry name" value="LysM_dom_sf"/>
</dbReference>
<dbReference type="InterPro" id="IPR018392">
    <property type="entry name" value="LysM"/>
</dbReference>
<evidence type="ECO:0000259" key="3">
    <source>
        <dbReference type="PROSITE" id="PS51782"/>
    </source>
</evidence>
<dbReference type="GO" id="GO:0009279">
    <property type="term" value="C:cell outer membrane"/>
    <property type="evidence" value="ECO:0007669"/>
    <property type="project" value="TreeGrafter"/>
</dbReference>
<reference evidence="4" key="2">
    <citation type="submission" date="2021-04" db="EMBL/GenBank/DDBJ databases">
        <authorList>
            <person name="Gilroy R."/>
        </authorList>
    </citation>
    <scope>NUCLEOTIDE SEQUENCE</scope>
    <source>
        <strain evidence="4">9264</strain>
    </source>
</reference>
<dbReference type="GO" id="GO:0004222">
    <property type="term" value="F:metalloendopeptidase activity"/>
    <property type="evidence" value="ECO:0007669"/>
    <property type="project" value="TreeGrafter"/>
</dbReference>
<dbReference type="InterPro" id="IPR011055">
    <property type="entry name" value="Dup_hybrid_motif"/>
</dbReference>
<evidence type="ECO:0000256" key="2">
    <source>
        <dbReference type="SAM" id="MobiDB-lite"/>
    </source>
</evidence>
<dbReference type="SUPFAM" id="SSF51261">
    <property type="entry name" value="Duplicated hybrid motif"/>
    <property type="match status" value="1"/>
</dbReference>
<dbReference type="InterPro" id="IPR050570">
    <property type="entry name" value="Cell_wall_metabolism_enzyme"/>
</dbReference>
<organism evidence="4 5">
    <name type="scientific">Candidatus Paenalcaligenes intestinipullorum</name>
    <dbReference type="NCBI Taxonomy" id="2838718"/>
    <lineage>
        <taxon>Bacteria</taxon>
        <taxon>Pseudomonadati</taxon>
        <taxon>Pseudomonadota</taxon>
        <taxon>Betaproteobacteria</taxon>
        <taxon>Burkholderiales</taxon>
        <taxon>Alcaligenaceae</taxon>
        <taxon>Paenalcaligenes</taxon>
    </lineage>
</organism>
<feature type="domain" description="LysM" evidence="3">
    <location>
        <begin position="64"/>
        <end position="108"/>
    </location>
</feature>
<dbReference type="Proteomes" id="UP000823889">
    <property type="component" value="Unassembled WGS sequence"/>
</dbReference>
<name>A0A9D2RIC1_9BURK</name>
<dbReference type="EMBL" id="DWUQ01000013">
    <property type="protein sequence ID" value="HJD43538.1"/>
    <property type="molecule type" value="Genomic_DNA"/>
</dbReference>
<dbReference type="CDD" id="cd12797">
    <property type="entry name" value="M23_peptidase"/>
    <property type="match status" value="1"/>
</dbReference>
<dbReference type="PANTHER" id="PTHR21666:SF263">
    <property type="entry name" value="MUREIN HYDROLASE ACTIVATOR NLPD"/>
    <property type="match status" value="1"/>
</dbReference>
<dbReference type="PANTHER" id="PTHR21666">
    <property type="entry name" value="PEPTIDASE-RELATED"/>
    <property type="match status" value="1"/>
</dbReference>
<dbReference type="Pfam" id="PF01476">
    <property type="entry name" value="LysM"/>
    <property type="match status" value="1"/>
</dbReference>
<dbReference type="Gene3D" id="3.10.350.10">
    <property type="entry name" value="LysM domain"/>
    <property type="match status" value="1"/>
</dbReference>
<evidence type="ECO:0000313" key="4">
    <source>
        <dbReference type="EMBL" id="HJD43538.1"/>
    </source>
</evidence>
<protein>
    <submittedName>
        <fullName evidence="4">Peptidoglycan DD-metalloendopeptidase family protein</fullName>
    </submittedName>
</protein>
<dbReference type="InterPro" id="IPR016047">
    <property type="entry name" value="M23ase_b-sheet_dom"/>
</dbReference>
<feature type="region of interest" description="Disordered" evidence="2">
    <location>
        <begin position="112"/>
        <end position="164"/>
    </location>
</feature>
<proteinExistence type="inferred from homology"/>
<dbReference type="GO" id="GO:0032153">
    <property type="term" value="C:cell division site"/>
    <property type="evidence" value="ECO:0007669"/>
    <property type="project" value="TreeGrafter"/>
</dbReference>
<reference evidence="4" key="1">
    <citation type="journal article" date="2021" name="PeerJ">
        <title>Extensive microbial diversity within the chicken gut microbiome revealed by metagenomics and culture.</title>
        <authorList>
            <person name="Gilroy R."/>
            <person name="Ravi A."/>
            <person name="Getino M."/>
            <person name="Pursley I."/>
            <person name="Horton D.L."/>
            <person name="Alikhan N.F."/>
            <person name="Baker D."/>
            <person name="Gharbi K."/>
            <person name="Hall N."/>
            <person name="Watson M."/>
            <person name="Adriaenssens E.M."/>
            <person name="Foster-Nyarko E."/>
            <person name="Jarju S."/>
            <person name="Secka A."/>
            <person name="Antonio M."/>
            <person name="Oren A."/>
            <person name="Chaudhuri R.R."/>
            <person name="La Ragione R."/>
            <person name="Hildebrand F."/>
            <person name="Pallen M.J."/>
        </authorList>
    </citation>
    <scope>NUCLEOTIDE SEQUENCE</scope>
    <source>
        <strain evidence="4">9264</strain>
    </source>
</reference>
<dbReference type="SMART" id="SM00257">
    <property type="entry name" value="LysM"/>
    <property type="match status" value="1"/>
</dbReference>
<dbReference type="PROSITE" id="PS51782">
    <property type="entry name" value="LYSM"/>
    <property type="match status" value="1"/>
</dbReference>
<dbReference type="CDD" id="cd00118">
    <property type="entry name" value="LysM"/>
    <property type="match status" value="1"/>
</dbReference>
<evidence type="ECO:0000313" key="5">
    <source>
        <dbReference type="Proteomes" id="UP000823889"/>
    </source>
</evidence>
<evidence type="ECO:0000256" key="1">
    <source>
        <dbReference type="ARBA" id="ARBA00038420"/>
    </source>
</evidence>
<feature type="compositionally biased region" description="Low complexity" evidence="2">
    <location>
        <begin position="148"/>
        <end position="164"/>
    </location>
</feature>
<feature type="compositionally biased region" description="Low complexity" evidence="2">
    <location>
        <begin position="128"/>
        <end position="140"/>
    </location>
</feature>
<comment type="similarity">
    <text evidence="1">Belongs to the E.coli NlpD/Haemophilus LppB family.</text>
</comment>
<accession>A0A9D2RIC1</accession>